<keyword evidence="5 12" id="KW-0645">Protease</keyword>
<keyword evidence="15" id="KW-1185">Reference proteome</keyword>
<dbReference type="InterPro" id="IPR050371">
    <property type="entry name" value="Fungal_virulence_M36"/>
</dbReference>
<comment type="caution">
    <text evidence="14">The sequence shown here is derived from an EMBL/GenBank/DDBJ whole genome shotgun (WGS) entry which is preliminary data.</text>
</comment>
<evidence type="ECO:0000256" key="1">
    <source>
        <dbReference type="ARBA" id="ARBA00001947"/>
    </source>
</evidence>
<evidence type="ECO:0000256" key="11">
    <source>
        <dbReference type="ARBA" id="ARBA00023145"/>
    </source>
</evidence>
<evidence type="ECO:0000256" key="8">
    <source>
        <dbReference type="ARBA" id="ARBA00022801"/>
    </source>
</evidence>
<feature type="domain" description="FTP" evidence="13">
    <location>
        <begin position="97"/>
        <end position="148"/>
    </location>
</feature>
<keyword evidence="11 12" id="KW-0865">Zymogen</keyword>
<dbReference type="Gene3D" id="1.10.390.10">
    <property type="entry name" value="Neutral Protease Domain 2"/>
    <property type="match status" value="1"/>
</dbReference>
<comment type="similarity">
    <text evidence="3 12">Belongs to the peptidase M36 family.</text>
</comment>
<dbReference type="EMBL" id="JAKNSF020000143">
    <property type="protein sequence ID" value="KAK7711651.1"/>
    <property type="molecule type" value="Genomic_DNA"/>
</dbReference>
<keyword evidence="8 12" id="KW-0378">Hydrolase</keyword>
<sequence length="647" mass="69833">MSRVHFLWLVVAVSTHLGSTHPTSGPSSRVNKRAPLLDTYRFNTVSTYTTLDQDSDVPSIAALKRDSDAVTDEDWNAAVPYYVQAATSRVQEAVPNASFRIVDDYYVGTNNVGHVHFQQIIDGIDVDTAYFKVNILEDGTVLSFGHSFHVDSPTRLKTVKRAESTITPLTAFEGAVKLLDFPISSIAGAVAEKAEGPDQSYNIKRVEGFVADPTARLVYVTKDTLLVLAWRIETDLGSNWFVSYVDAASGTEITGVTEYTNTASYEAFQWGTMNPDEGSRQLIANPEDAPLSPFGWHSDGTQNYTTLSGNNCFVTIGGATSNKAVANSPSLIFSYPYSPATTDWQTYVNASATQAFYTINKFHDILYILGFDEAAGNFQVSNNGKGGRAGDPVEIIVHSSGGSAMISTPADGSSPRLSMGVWTSSGTPPRDSTFDSTVLLHEYMHAVTVRLVGGPATSGCLSGNDGLSLNEGYSDFVPTLLRVKAGDTRSTDYTIADWATGEAIGLRSHYISTSLETTPLTYESLNALASSGGFDLATVWAVALYEVFWNLVDTYGIGDVEKVTLGADGIPQGARYLLLKLILDSDALVPCSPNHLQTRDAILQADRVFTGGVNQCAIWKGFAKRGFGQDAVRVRITGEGERVCRAF</sequence>
<evidence type="ECO:0000256" key="12">
    <source>
        <dbReference type="RuleBase" id="RU364017"/>
    </source>
</evidence>
<evidence type="ECO:0000259" key="13">
    <source>
        <dbReference type="Pfam" id="PF07504"/>
    </source>
</evidence>
<evidence type="ECO:0000256" key="10">
    <source>
        <dbReference type="ARBA" id="ARBA00023049"/>
    </source>
</evidence>
<evidence type="ECO:0000256" key="3">
    <source>
        <dbReference type="ARBA" id="ARBA00006006"/>
    </source>
</evidence>
<dbReference type="PANTHER" id="PTHR33478:SF1">
    <property type="entry name" value="EXTRACELLULAR METALLOPROTEINASE MEP"/>
    <property type="match status" value="1"/>
</dbReference>
<dbReference type="InterPro" id="IPR011096">
    <property type="entry name" value="FTP_domain"/>
</dbReference>
<reference evidence="14 15" key="1">
    <citation type="submission" date="2024-02" db="EMBL/GenBank/DDBJ databases">
        <title>De novo assembly and annotation of 12 fungi associated with fruit tree decline syndrome in Ontario, Canada.</title>
        <authorList>
            <person name="Sulman M."/>
            <person name="Ellouze W."/>
            <person name="Ilyukhin E."/>
        </authorList>
    </citation>
    <scope>NUCLEOTIDE SEQUENCE [LARGE SCALE GENOMIC DNA]</scope>
    <source>
        <strain evidence="14 15">M169</strain>
    </source>
</reference>
<gene>
    <name evidence="14" type="ORF">SLS63_012605</name>
</gene>
<accession>A0ABR1NQR3</accession>
<evidence type="ECO:0000256" key="7">
    <source>
        <dbReference type="ARBA" id="ARBA00022729"/>
    </source>
</evidence>
<dbReference type="Pfam" id="PF07504">
    <property type="entry name" value="FTP"/>
    <property type="match status" value="1"/>
</dbReference>
<comment type="cofactor">
    <cofactor evidence="1 12">
        <name>Zn(2+)</name>
        <dbReference type="ChEBI" id="CHEBI:29105"/>
    </cofactor>
</comment>
<dbReference type="InterPro" id="IPR001842">
    <property type="entry name" value="Peptidase_M36"/>
</dbReference>
<protein>
    <recommendedName>
        <fullName evidence="12">Extracellular metalloproteinase</fullName>
        <ecNumber evidence="12">3.4.24.-</ecNumber>
    </recommendedName>
    <alternativeName>
        <fullName evidence="12">Fungalysin</fullName>
    </alternativeName>
</protein>
<proteinExistence type="inferred from homology"/>
<evidence type="ECO:0000256" key="9">
    <source>
        <dbReference type="ARBA" id="ARBA00022833"/>
    </source>
</evidence>
<feature type="signal peptide" evidence="12">
    <location>
        <begin position="1"/>
        <end position="20"/>
    </location>
</feature>
<evidence type="ECO:0000313" key="14">
    <source>
        <dbReference type="EMBL" id="KAK7711651.1"/>
    </source>
</evidence>
<dbReference type="EC" id="3.4.24.-" evidence="12"/>
<evidence type="ECO:0000313" key="15">
    <source>
        <dbReference type="Proteomes" id="UP001430848"/>
    </source>
</evidence>
<dbReference type="Proteomes" id="UP001430848">
    <property type="component" value="Unassembled WGS sequence"/>
</dbReference>
<dbReference type="InterPro" id="IPR027268">
    <property type="entry name" value="Peptidase_M4/M1_CTD_sf"/>
</dbReference>
<keyword evidence="7 12" id="KW-0732">Signal</keyword>
<keyword evidence="10 12" id="KW-0482">Metalloprotease</keyword>
<dbReference type="Pfam" id="PF02128">
    <property type="entry name" value="Peptidase_M36"/>
    <property type="match status" value="1"/>
</dbReference>
<dbReference type="PANTHER" id="PTHR33478">
    <property type="entry name" value="EXTRACELLULAR METALLOPROTEINASE MEP"/>
    <property type="match status" value="1"/>
</dbReference>
<comment type="subcellular location">
    <subcellularLocation>
        <location evidence="2 12">Secreted</location>
    </subcellularLocation>
</comment>
<feature type="chain" id="PRO_5044956008" description="Extracellular metalloproteinase" evidence="12">
    <location>
        <begin position="21"/>
        <end position="647"/>
    </location>
</feature>
<keyword evidence="4 12" id="KW-0964">Secreted</keyword>
<dbReference type="PRINTS" id="PR00999">
    <property type="entry name" value="FUNGALYSIN"/>
</dbReference>
<evidence type="ECO:0000256" key="6">
    <source>
        <dbReference type="ARBA" id="ARBA00022723"/>
    </source>
</evidence>
<dbReference type="Gene3D" id="3.10.170.10">
    <property type="match status" value="1"/>
</dbReference>
<evidence type="ECO:0000256" key="5">
    <source>
        <dbReference type="ARBA" id="ARBA00022670"/>
    </source>
</evidence>
<keyword evidence="9 12" id="KW-0862">Zinc</keyword>
<evidence type="ECO:0000256" key="2">
    <source>
        <dbReference type="ARBA" id="ARBA00004613"/>
    </source>
</evidence>
<dbReference type="SUPFAM" id="SSF55486">
    <property type="entry name" value="Metalloproteases ('zincins'), catalytic domain"/>
    <property type="match status" value="1"/>
</dbReference>
<organism evidence="14 15">
    <name type="scientific">Diaporthe eres</name>
    <name type="common">Phomopsis oblonga</name>
    <dbReference type="NCBI Taxonomy" id="83184"/>
    <lineage>
        <taxon>Eukaryota</taxon>
        <taxon>Fungi</taxon>
        <taxon>Dikarya</taxon>
        <taxon>Ascomycota</taxon>
        <taxon>Pezizomycotina</taxon>
        <taxon>Sordariomycetes</taxon>
        <taxon>Sordariomycetidae</taxon>
        <taxon>Diaporthales</taxon>
        <taxon>Diaporthaceae</taxon>
        <taxon>Diaporthe</taxon>
        <taxon>Diaporthe eres species complex</taxon>
    </lineage>
</organism>
<dbReference type="CDD" id="cd09596">
    <property type="entry name" value="M36"/>
    <property type="match status" value="1"/>
</dbReference>
<name>A0ABR1NQR3_DIAER</name>
<keyword evidence="6 12" id="KW-0479">Metal-binding</keyword>
<evidence type="ECO:0000256" key="4">
    <source>
        <dbReference type="ARBA" id="ARBA00022525"/>
    </source>
</evidence>